<organism evidence="7 8">
    <name type="scientific">Lentilactobacillus rapi</name>
    <dbReference type="NCBI Taxonomy" id="481723"/>
    <lineage>
        <taxon>Bacteria</taxon>
        <taxon>Bacillati</taxon>
        <taxon>Bacillota</taxon>
        <taxon>Bacilli</taxon>
        <taxon>Lactobacillales</taxon>
        <taxon>Lactobacillaceae</taxon>
        <taxon>Lentilactobacillus</taxon>
    </lineage>
</organism>
<evidence type="ECO:0000256" key="4">
    <source>
        <dbReference type="ARBA" id="ARBA00022833"/>
    </source>
</evidence>
<dbReference type="GO" id="GO:0031012">
    <property type="term" value="C:extracellular matrix"/>
    <property type="evidence" value="ECO:0007669"/>
    <property type="project" value="InterPro"/>
</dbReference>
<dbReference type="InterPro" id="IPR024079">
    <property type="entry name" value="MetalloPept_cat_dom_sf"/>
</dbReference>
<dbReference type="InterPro" id="IPR001818">
    <property type="entry name" value="Pept_M10_metallopeptidase"/>
</dbReference>
<dbReference type="GO" id="GO:0006508">
    <property type="term" value="P:proteolysis"/>
    <property type="evidence" value="ECO:0007669"/>
    <property type="project" value="UniProtKB-KW"/>
</dbReference>
<feature type="domain" description="Peptidase metallopeptidase" evidence="6">
    <location>
        <begin position="18"/>
        <end position="166"/>
    </location>
</feature>
<evidence type="ECO:0000313" key="7">
    <source>
        <dbReference type="EMBL" id="GEP72528.1"/>
    </source>
</evidence>
<dbReference type="Proteomes" id="UP000321569">
    <property type="component" value="Unassembled WGS sequence"/>
</dbReference>
<keyword evidence="3" id="KW-0378">Hydrolase</keyword>
<keyword evidence="2" id="KW-0479">Metal-binding</keyword>
<gene>
    <name evidence="7" type="primary">zmp1_2</name>
    <name evidence="7" type="ORF">LRA02_13960</name>
</gene>
<dbReference type="Gene3D" id="3.40.390.10">
    <property type="entry name" value="Collagenase (Catalytic Domain)"/>
    <property type="match status" value="1"/>
</dbReference>
<dbReference type="Pfam" id="PF00413">
    <property type="entry name" value="Peptidase_M10"/>
    <property type="match status" value="1"/>
</dbReference>
<comment type="caution">
    <text evidence="7">The sequence shown here is derived from an EMBL/GenBank/DDBJ whole genome shotgun (WGS) entry which is preliminary data.</text>
</comment>
<dbReference type="SUPFAM" id="SSF55486">
    <property type="entry name" value="Metalloproteases ('zincins'), catalytic domain"/>
    <property type="match status" value="1"/>
</dbReference>
<keyword evidence="4" id="KW-0862">Zinc</keyword>
<evidence type="ECO:0000256" key="2">
    <source>
        <dbReference type="ARBA" id="ARBA00022723"/>
    </source>
</evidence>
<evidence type="ECO:0000313" key="8">
    <source>
        <dbReference type="Proteomes" id="UP000321569"/>
    </source>
</evidence>
<dbReference type="PANTHER" id="PTHR10201">
    <property type="entry name" value="MATRIX METALLOPROTEINASE"/>
    <property type="match status" value="1"/>
</dbReference>
<dbReference type="AlphaFoldDB" id="A0A512PMV8"/>
<dbReference type="SMART" id="SM00235">
    <property type="entry name" value="ZnMc"/>
    <property type="match status" value="1"/>
</dbReference>
<keyword evidence="1" id="KW-0645">Protease</keyword>
<dbReference type="InterPro" id="IPR006026">
    <property type="entry name" value="Peptidase_Metallo"/>
</dbReference>
<dbReference type="GO" id="GO:0004222">
    <property type="term" value="F:metalloendopeptidase activity"/>
    <property type="evidence" value="ECO:0007669"/>
    <property type="project" value="InterPro"/>
</dbReference>
<keyword evidence="5" id="KW-0482">Metalloprotease</keyword>
<protein>
    <submittedName>
        <fullName evidence="7">Peptidase M10</fullName>
    </submittedName>
</protein>
<sequence length="168" mass="18284">MADNSPIYHTHNNVITPARYRWADNEITYKIVAPTNYYQAIWKVSIAQWNSLGVVQLTVAGDSTPDITLGVSNGSNPNHTGLTTLSYKTSSANGTGLIKFKSANSVIYQNVCQNNHYSSIEQLHVAEHELGHALGLTHSSSPTSIMYPQTKDNSISTADAEGLAEAYQ</sequence>
<evidence type="ECO:0000256" key="5">
    <source>
        <dbReference type="ARBA" id="ARBA00023049"/>
    </source>
</evidence>
<dbReference type="GO" id="GO:0008270">
    <property type="term" value="F:zinc ion binding"/>
    <property type="evidence" value="ECO:0007669"/>
    <property type="project" value="InterPro"/>
</dbReference>
<dbReference type="EMBL" id="BKAM01000021">
    <property type="protein sequence ID" value="GEP72528.1"/>
    <property type="molecule type" value="Genomic_DNA"/>
</dbReference>
<evidence type="ECO:0000256" key="3">
    <source>
        <dbReference type="ARBA" id="ARBA00022801"/>
    </source>
</evidence>
<reference evidence="7 8" key="1">
    <citation type="submission" date="2019-07" db="EMBL/GenBank/DDBJ databases">
        <title>Whole genome shotgun sequence of Lactobacillus rapi NBRC 109618.</title>
        <authorList>
            <person name="Hosoyama A."/>
            <person name="Uohara A."/>
            <person name="Ohji S."/>
            <person name="Ichikawa N."/>
        </authorList>
    </citation>
    <scope>NUCLEOTIDE SEQUENCE [LARGE SCALE GENOMIC DNA]</scope>
    <source>
        <strain evidence="7 8">NBRC 109618</strain>
    </source>
</reference>
<dbReference type="RefSeq" id="WP_054747359.1">
    <property type="nucleotide sequence ID" value="NZ_BKAM01000021.1"/>
</dbReference>
<dbReference type="PANTHER" id="PTHR10201:SF323">
    <property type="entry name" value="MATRIX METALLOPROTEINASE-21"/>
    <property type="match status" value="1"/>
</dbReference>
<proteinExistence type="predicted"/>
<dbReference type="OrthoDB" id="2148705at2"/>
<accession>A0A512PMV8</accession>
<evidence type="ECO:0000256" key="1">
    <source>
        <dbReference type="ARBA" id="ARBA00022670"/>
    </source>
</evidence>
<dbReference type="STRING" id="1423795.FD12_GL002421"/>
<name>A0A512PMV8_9LACO</name>
<evidence type="ECO:0000259" key="6">
    <source>
        <dbReference type="SMART" id="SM00235"/>
    </source>
</evidence>